<name>A0A3M9XWM9_9HYPH</name>
<evidence type="ECO:0000256" key="1">
    <source>
        <dbReference type="SAM" id="SignalP"/>
    </source>
</evidence>
<feature type="signal peptide" evidence="1">
    <location>
        <begin position="1"/>
        <end position="26"/>
    </location>
</feature>
<evidence type="ECO:0000259" key="2">
    <source>
        <dbReference type="Pfam" id="PF13115"/>
    </source>
</evidence>
<dbReference type="RefSeq" id="WP_123177334.1">
    <property type="nucleotide sequence ID" value="NZ_QWDD01000001.1"/>
</dbReference>
<feature type="chain" id="PRO_5018037299" description="YtkA-like domain-containing protein" evidence="1">
    <location>
        <begin position="27"/>
        <end position="132"/>
    </location>
</feature>
<accession>A0A3M9XWM9</accession>
<protein>
    <recommendedName>
        <fullName evidence="2">YtkA-like domain-containing protein</fullName>
    </recommendedName>
</protein>
<dbReference type="AlphaFoldDB" id="A0A3M9XWM9"/>
<proteinExistence type="predicted"/>
<gene>
    <name evidence="3" type="ORF">D1O30_02795</name>
</gene>
<dbReference type="InterPro" id="IPR032693">
    <property type="entry name" value="YtkA-like_dom"/>
</dbReference>
<organism evidence="3 4">
    <name type="scientific">Methylocystis hirsuta</name>
    <dbReference type="NCBI Taxonomy" id="369798"/>
    <lineage>
        <taxon>Bacteria</taxon>
        <taxon>Pseudomonadati</taxon>
        <taxon>Pseudomonadota</taxon>
        <taxon>Alphaproteobacteria</taxon>
        <taxon>Hyphomicrobiales</taxon>
        <taxon>Methylocystaceae</taxon>
        <taxon>Methylocystis</taxon>
    </lineage>
</organism>
<dbReference type="Pfam" id="PF13115">
    <property type="entry name" value="YtkA"/>
    <property type="match status" value="1"/>
</dbReference>
<keyword evidence="4" id="KW-1185">Reference proteome</keyword>
<dbReference type="OrthoDB" id="7644867at2"/>
<evidence type="ECO:0000313" key="4">
    <source>
        <dbReference type="Proteomes" id="UP000268623"/>
    </source>
</evidence>
<feature type="domain" description="YtkA-like" evidence="2">
    <location>
        <begin position="26"/>
        <end position="111"/>
    </location>
</feature>
<comment type="caution">
    <text evidence="3">The sequence shown here is derived from an EMBL/GenBank/DDBJ whole genome shotgun (WGS) entry which is preliminary data.</text>
</comment>
<dbReference type="Proteomes" id="UP000268623">
    <property type="component" value="Unassembled WGS sequence"/>
</dbReference>
<sequence>MPKKHMQLARGALLALLLFDAGQARAAIDDYTFELVQSALKRGQGVIDVRLIHKPDGKLVSDAVIFAIRLDMAPDGMEAMTSAIESTRASQPGLYRFKVDLTDEGRWRVSLAAKLQGEIGTLQNRLVFRVTR</sequence>
<dbReference type="EMBL" id="QWDD01000001">
    <property type="protein sequence ID" value="RNJ51468.1"/>
    <property type="molecule type" value="Genomic_DNA"/>
</dbReference>
<keyword evidence="1" id="KW-0732">Signal</keyword>
<evidence type="ECO:0000313" key="3">
    <source>
        <dbReference type="EMBL" id="RNJ51468.1"/>
    </source>
</evidence>
<reference evidence="3 4" key="1">
    <citation type="submission" date="2018-08" db="EMBL/GenBank/DDBJ databases">
        <title>Genome sequence of Methylocystis hirsuta CSC1, a methanotroph able to accumulate PHAs.</title>
        <authorList>
            <person name="Bordel S."/>
            <person name="Rodriguez E."/>
            <person name="Gancedo J."/>
            <person name="Munoz R."/>
        </authorList>
    </citation>
    <scope>NUCLEOTIDE SEQUENCE [LARGE SCALE GENOMIC DNA]</scope>
    <source>
        <strain evidence="3 4">CSC1</strain>
    </source>
</reference>